<dbReference type="GO" id="GO:0005886">
    <property type="term" value="C:plasma membrane"/>
    <property type="evidence" value="ECO:0007669"/>
    <property type="project" value="TreeGrafter"/>
</dbReference>
<organism evidence="5 6">
    <name type="scientific">Mesorhizobium kowhaii</name>
    <dbReference type="NCBI Taxonomy" id="1300272"/>
    <lineage>
        <taxon>Bacteria</taxon>
        <taxon>Pseudomonadati</taxon>
        <taxon>Pseudomonadota</taxon>
        <taxon>Alphaproteobacteria</taxon>
        <taxon>Hyphomicrobiales</taxon>
        <taxon>Phyllobacteriaceae</taxon>
        <taxon>Mesorhizobium</taxon>
    </lineage>
</organism>
<keyword evidence="2" id="KW-0547">Nucleotide-binding</keyword>
<dbReference type="Pfam" id="PF12399">
    <property type="entry name" value="BCA_ABC_TP_C"/>
    <property type="match status" value="1"/>
</dbReference>
<dbReference type="InterPro" id="IPR032823">
    <property type="entry name" value="BCA_ABC_TP_C"/>
</dbReference>
<evidence type="ECO:0000256" key="2">
    <source>
        <dbReference type="ARBA" id="ARBA00022741"/>
    </source>
</evidence>
<dbReference type="InterPro" id="IPR051120">
    <property type="entry name" value="ABC_AA/LPS_Transport"/>
</dbReference>
<dbReference type="CDD" id="cd03219">
    <property type="entry name" value="ABC_Mj1267_LivG_branched"/>
    <property type="match status" value="1"/>
</dbReference>
<evidence type="ECO:0000256" key="1">
    <source>
        <dbReference type="ARBA" id="ARBA00022448"/>
    </source>
</evidence>
<dbReference type="InterPro" id="IPR003593">
    <property type="entry name" value="AAA+_ATPase"/>
</dbReference>
<keyword evidence="6" id="KW-1185">Reference proteome</keyword>
<feature type="domain" description="ABC transporter" evidence="4">
    <location>
        <begin position="5"/>
        <end position="240"/>
    </location>
</feature>
<dbReference type="SUPFAM" id="SSF52540">
    <property type="entry name" value="P-loop containing nucleoside triphosphate hydrolases"/>
    <property type="match status" value="1"/>
</dbReference>
<dbReference type="RefSeq" id="WP_111547167.1">
    <property type="nucleotide sequence ID" value="NZ_MZXV01000056.1"/>
</dbReference>
<dbReference type="Pfam" id="PF00005">
    <property type="entry name" value="ABC_tran"/>
    <property type="match status" value="1"/>
</dbReference>
<dbReference type="Proteomes" id="UP000248616">
    <property type="component" value="Unassembled WGS sequence"/>
</dbReference>
<comment type="caution">
    <text evidence="5">The sequence shown here is derived from an EMBL/GenBank/DDBJ whole genome shotgun (WGS) entry which is preliminary data.</text>
</comment>
<dbReference type="AlphaFoldDB" id="A0A2W7DX42"/>
<reference evidence="6" key="1">
    <citation type="submission" date="2017-03" db="EMBL/GenBank/DDBJ databases">
        <authorList>
            <person name="Safronova V.I."/>
            <person name="Sazanova A.L."/>
            <person name="Chirak E.R."/>
        </authorList>
    </citation>
    <scope>NUCLEOTIDE SEQUENCE [LARGE SCALE GENOMIC DNA]</scope>
    <source>
        <strain evidence="6">Ach-343</strain>
    </source>
</reference>
<dbReference type="Gene3D" id="3.40.50.300">
    <property type="entry name" value="P-loop containing nucleotide triphosphate hydrolases"/>
    <property type="match status" value="1"/>
</dbReference>
<sequence>MSPILAISGLSKQFGGVTALAGVDLAIEEGEILGVVGPNGSGKTTLFNVVTGVHRPSGGSVLFRGQDITGLKPHAISRAGIGYTFQQAMAFAGLGVLENVQIAGEHVRARADSTANPWPTPQALLDFVGLSAVANEKAGVLPFGSLRLLGLALALATRPSLLLLDEPAAGLNDRETTALVGLVRQLPGHGITVCVIDHDMKLMQMLCRRLAVLDFGSKIADGPTEAVLADPKVLEVYLGGDL</sequence>
<dbReference type="GO" id="GO:0005524">
    <property type="term" value="F:ATP binding"/>
    <property type="evidence" value="ECO:0007669"/>
    <property type="project" value="UniProtKB-KW"/>
</dbReference>
<dbReference type="PANTHER" id="PTHR45772">
    <property type="entry name" value="CONSERVED COMPONENT OF ABC TRANSPORTER FOR NATURAL AMINO ACIDS-RELATED"/>
    <property type="match status" value="1"/>
</dbReference>
<dbReference type="PROSITE" id="PS50893">
    <property type="entry name" value="ABC_TRANSPORTER_2"/>
    <property type="match status" value="1"/>
</dbReference>
<dbReference type="SMART" id="SM00382">
    <property type="entry name" value="AAA"/>
    <property type="match status" value="1"/>
</dbReference>
<name>A0A2W7DX42_9HYPH</name>
<evidence type="ECO:0000256" key="3">
    <source>
        <dbReference type="ARBA" id="ARBA00022840"/>
    </source>
</evidence>
<gene>
    <name evidence="5" type="ORF">B5V02_27290</name>
</gene>
<accession>A0A2W7DX42</accession>
<dbReference type="InterPro" id="IPR003439">
    <property type="entry name" value="ABC_transporter-like_ATP-bd"/>
</dbReference>
<keyword evidence="3 5" id="KW-0067">ATP-binding</keyword>
<dbReference type="PANTHER" id="PTHR45772:SF9">
    <property type="entry name" value="CONSERVED COMPONENT OF ABC TRANSPORTER FOR NATURAL AMINO ACIDS"/>
    <property type="match status" value="1"/>
</dbReference>
<protein>
    <submittedName>
        <fullName evidence="5">ABC transporter ATP-binding protein</fullName>
    </submittedName>
</protein>
<proteinExistence type="predicted"/>
<dbReference type="InterPro" id="IPR027417">
    <property type="entry name" value="P-loop_NTPase"/>
</dbReference>
<dbReference type="OrthoDB" id="9779872at2"/>
<keyword evidence="1" id="KW-0813">Transport</keyword>
<evidence type="ECO:0000313" key="6">
    <source>
        <dbReference type="Proteomes" id="UP000248616"/>
    </source>
</evidence>
<dbReference type="GO" id="GO:0016887">
    <property type="term" value="F:ATP hydrolysis activity"/>
    <property type="evidence" value="ECO:0007669"/>
    <property type="project" value="InterPro"/>
</dbReference>
<dbReference type="EMBL" id="MZXV01000056">
    <property type="protein sequence ID" value="PZV35736.1"/>
    <property type="molecule type" value="Genomic_DNA"/>
</dbReference>
<evidence type="ECO:0000313" key="5">
    <source>
        <dbReference type="EMBL" id="PZV35736.1"/>
    </source>
</evidence>
<evidence type="ECO:0000259" key="4">
    <source>
        <dbReference type="PROSITE" id="PS50893"/>
    </source>
</evidence>